<name>A0A5R8K9I4_9BACT</name>
<protein>
    <submittedName>
        <fullName evidence="2">Phytanoyl-CoA dioxygenase family protein</fullName>
    </submittedName>
</protein>
<evidence type="ECO:0000313" key="3">
    <source>
        <dbReference type="Proteomes" id="UP000306196"/>
    </source>
</evidence>
<keyword evidence="3" id="KW-1185">Reference proteome</keyword>
<dbReference type="PANTHER" id="PTHR20883:SF48">
    <property type="entry name" value="ECTOINE DIOXYGENASE"/>
    <property type="match status" value="1"/>
</dbReference>
<dbReference type="PANTHER" id="PTHR20883">
    <property type="entry name" value="PHYTANOYL-COA DIOXYGENASE DOMAIN CONTAINING 1"/>
    <property type="match status" value="1"/>
</dbReference>
<gene>
    <name evidence="2" type="ORF">FEM03_20110</name>
</gene>
<dbReference type="SUPFAM" id="SSF51197">
    <property type="entry name" value="Clavaminate synthase-like"/>
    <property type="match status" value="1"/>
</dbReference>
<dbReference type="EMBL" id="VAUV01000017">
    <property type="protein sequence ID" value="TLD68968.1"/>
    <property type="molecule type" value="Genomic_DNA"/>
</dbReference>
<sequence>MQHSIDQHGFTITKDVVDSNAVADLLQTLGPVSGAGRRALLSHPQISAFAHSSTILALVRPYLPEPPIPVRAIYFDKTPETNWGVTWHQDLTLALKEPIETPGFGPWSIKDGIPHVQPPAFLLTQMLTLRLHLDEADESNGALKVLPGSHQSGRLSSAEIQDVRTKLIETLCSARAGDALLMRPLLLHSSSRSISDKHRRILHIEYAGFHLPNGLSWHQAA</sequence>
<dbReference type="RefSeq" id="WP_138088097.1">
    <property type="nucleotide sequence ID" value="NZ_VAUV01000017.1"/>
</dbReference>
<accession>A0A5R8K9I4</accession>
<evidence type="ECO:0000256" key="1">
    <source>
        <dbReference type="ARBA" id="ARBA00001954"/>
    </source>
</evidence>
<dbReference type="Proteomes" id="UP000306196">
    <property type="component" value="Unassembled WGS sequence"/>
</dbReference>
<comment type="cofactor">
    <cofactor evidence="1">
        <name>Fe(2+)</name>
        <dbReference type="ChEBI" id="CHEBI:29033"/>
    </cofactor>
</comment>
<proteinExistence type="predicted"/>
<dbReference type="Pfam" id="PF05721">
    <property type="entry name" value="PhyH"/>
    <property type="match status" value="1"/>
</dbReference>
<dbReference type="AlphaFoldDB" id="A0A5R8K9I4"/>
<dbReference type="InterPro" id="IPR008775">
    <property type="entry name" value="Phytyl_CoA_dOase-like"/>
</dbReference>
<evidence type="ECO:0000313" key="2">
    <source>
        <dbReference type="EMBL" id="TLD68968.1"/>
    </source>
</evidence>
<keyword evidence="2" id="KW-0223">Dioxygenase</keyword>
<dbReference type="OrthoDB" id="9791262at2"/>
<dbReference type="GO" id="GO:0005506">
    <property type="term" value="F:iron ion binding"/>
    <property type="evidence" value="ECO:0007669"/>
    <property type="project" value="UniProtKB-ARBA"/>
</dbReference>
<reference evidence="2 3" key="1">
    <citation type="submission" date="2019-05" db="EMBL/GenBank/DDBJ databases">
        <title>Verrucobacter flavum gen. nov., sp. nov. a new member of the family Verrucomicrobiaceae.</title>
        <authorList>
            <person name="Szuroczki S."/>
            <person name="Abbaszade G."/>
            <person name="Szabo A."/>
            <person name="Felfoldi T."/>
            <person name="Schumann P."/>
            <person name="Boka K."/>
            <person name="Keki Z."/>
            <person name="Toumi M."/>
            <person name="Toth E."/>
        </authorList>
    </citation>
    <scope>NUCLEOTIDE SEQUENCE [LARGE SCALE GENOMIC DNA]</scope>
    <source>
        <strain evidence="2 3">MG-N-17</strain>
    </source>
</reference>
<comment type="caution">
    <text evidence="2">The sequence shown here is derived from an EMBL/GenBank/DDBJ whole genome shotgun (WGS) entry which is preliminary data.</text>
</comment>
<organism evidence="2 3">
    <name type="scientific">Phragmitibacter flavus</name>
    <dbReference type="NCBI Taxonomy" id="2576071"/>
    <lineage>
        <taxon>Bacteria</taxon>
        <taxon>Pseudomonadati</taxon>
        <taxon>Verrucomicrobiota</taxon>
        <taxon>Verrucomicrobiia</taxon>
        <taxon>Verrucomicrobiales</taxon>
        <taxon>Verrucomicrobiaceae</taxon>
        <taxon>Phragmitibacter</taxon>
    </lineage>
</organism>
<dbReference type="Gene3D" id="2.60.120.620">
    <property type="entry name" value="q2cbj1_9rhob like domain"/>
    <property type="match status" value="1"/>
</dbReference>
<keyword evidence="2" id="KW-0560">Oxidoreductase</keyword>
<dbReference type="GO" id="GO:0016706">
    <property type="term" value="F:2-oxoglutarate-dependent dioxygenase activity"/>
    <property type="evidence" value="ECO:0007669"/>
    <property type="project" value="UniProtKB-ARBA"/>
</dbReference>